<feature type="transmembrane region" description="Helical" evidence="1">
    <location>
        <begin position="136"/>
        <end position="153"/>
    </location>
</feature>
<feature type="transmembrane region" description="Helical" evidence="1">
    <location>
        <begin position="6"/>
        <end position="23"/>
    </location>
</feature>
<dbReference type="Proteomes" id="UP001595526">
    <property type="component" value="Unassembled WGS sequence"/>
</dbReference>
<dbReference type="EMBL" id="JBHRTA010000028">
    <property type="protein sequence ID" value="MFC3197675.1"/>
    <property type="molecule type" value="Genomic_DNA"/>
</dbReference>
<keyword evidence="1" id="KW-0472">Membrane</keyword>
<accession>A0ABV7JI05</accession>
<dbReference type="RefSeq" id="WP_379021594.1">
    <property type="nucleotide sequence ID" value="NZ_JBHRTA010000028.1"/>
</dbReference>
<feature type="transmembrane region" description="Helical" evidence="1">
    <location>
        <begin position="71"/>
        <end position="90"/>
    </location>
</feature>
<protein>
    <submittedName>
        <fullName evidence="2">Uncharacterized protein</fullName>
    </submittedName>
</protein>
<reference evidence="3" key="1">
    <citation type="journal article" date="2019" name="Int. J. Syst. Evol. Microbiol.">
        <title>The Global Catalogue of Microorganisms (GCM) 10K type strain sequencing project: providing services to taxonomists for standard genome sequencing and annotation.</title>
        <authorList>
            <consortium name="The Broad Institute Genomics Platform"/>
            <consortium name="The Broad Institute Genome Sequencing Center for Infectious Disease"/>
            <person name="Wu L."/>
            <person name="Ma J."/>
        </authorList>
    </citation>
    <scope>NUCLEOTIDE SEQUENCE [LARGE SCALE GENOMIC DNA]</scope>
    <source>
        <strain evidence="3">KCTC 52416</strain>
    </source>
</reference>
<keyword evidence="1" id="KW-1133">Transmembrane helix</keyword>
<sequence>MKSLVNTNPLVVFFLVIIGARLINFTSVDSPTVTTIIRIIGAAMCAAYPLSLQQVIQDYVPKKVTVNENFYLINGFVWFAAVAIISTLNVDGEISLTGWKVLPALYVAFAYVYFVTYPAKLLLSARWRREVRLGEYIGDALLMLILPIGIWFNQPKVKRVVHRELDEEGEIVTPNEIT</sequence>
<gene>
    <name evidence="2" type="ORF">ACFOET_08630</name>
</gene>
<organism evidence="2 3">
    <name type="scientific">Parapedobacter deserti</name>
    <dbReference type="NCBI Taxonomy" id="1912957"/>
    <lineage>
        <taxon>Bacteria</taxon>
        <taxon>Pseudomonadati</taxon>
        <taxon>Bacteroidota</taxon>
        <taxon>Sphingobacteriia</taxon>
        <taxon>Sphingobacteriales</taxon>
        <taxon>Sphingobacteriaceae</taxon>
        <taxon>Parapedobacter</taxon>
    </lineage>
</organism>
<feature type="transmembrane region" description="Helical" evidence="1">
    <location>
        <begin position="97"/>
        <end position="116"/>
    </location>
</feature>
<evidence type="ECO:0000256" key="1">
    <source>
        <dbReference type="SAM" id="Phobius"/>
    </source>
</evidence>
<proteinExistence type="predicted"/>
<name>A0ABV7JI05_9SPHI</name>
<evidence type="ECO:0000313" key="2">
    <source>
        <dbReference type="EMBL" id="MFC3197675.1"/>
    </source>
</evidence>
<keyword evidence="1" id="KW-0812">Transmembrane</keyword>
<keyword evidence="3" id="KW-1185">Reference proteome</keyword>
<evidence type="ECO:0000313" key="3">
    <source>
        <dbReference type="Proteomes" id="UP001595526"/>
    </source>
</evidence>
<comment type="caution">
    <text evidence="2">The sequence shown here is derived from an EMBL/GenBank/DDBJ whole genome shotgun (WGS) entry which is preliminary data.</text>
</comment>
<feature type="transmembrane region" description="Helical" evidence="1">
    <location>
        <begin position="35"/>
        <end position="51"/>
    </location>
</feature>